<evidence type="ECO:0000256" key="2">
    <source>
        <dbReference type="ARBA" id="ARBA00022857"/>
    </source>
</evidence>
<dbReference type="eggNOG" id="COG1028">
    <property type="taxonomic scope" value="Bacteria"/>
</dbReference>
<dbReference type="InterPro" id="IPR002347">
    <property type="entry name" value="SDR_fam"/>
</dbReference>
<comment type="similarity">
    <text evidence="1">Belongs to the short-chain dehydrogenases/reductases (SDR) family.</text>
</comment>
<dbReference type="Pfam" id="PF13561">
    <property type="entry name" value="adh_short_C2"/>
    <property type="match status" value="1"/>
</dbReference>
<dbReference type="PANTHER" id="PTHR43618:SF8">
    <property type="entry name" value="7ALPHA-HYDROXYSTEROID DEHYDROGENASE"/>
    <property type="match status" value="1"/>
</dbReference>
<dbReference type="HOGENOM" id="CLU_010194_1_2_11"/>
<dbReference type="InterPro" id="IPR052178">
    <property type="entry name" value="Sec_Metab_Biosynth_SDR"/>
</dbReference>
<dbReference type="PATRIC" id="fig|391037.6.peg.2993"/>
<evidence type="ECO:0000256" key="3">
    <source>
        <dbReference type="ARBA" id="ARBA00023002"/>
    </source>
</evidence>
<evidence type="ECO:0000313" key="4">
    <source>
        <dbReference type="EMBL" id="ABV98785.1"/>
    </source>
</evidence>
<dbReference type="OrthoDB" id="3210335at2"/>
<gene>
    <name evidence="4" type="ordered locus">Sare_2959</name>
</gene>
<dbReference type="PRINTS" id="PR00081">
    <property type="entry name" value="GDHRDH"/>
</dbReference>
<organism evidence="4">
    <name type="scientific">Salinispora arenicola (strain CNS-205)</name>
    <dbReference type="NCBI Taxonomy" id="391037"/>
    <lineage>
        <taxon>Bacteria</taxon>
        <taxon>Bacillati</taxon>
        <taxon>Actinomycetota</taxon>
        <taxon>Actinomycetes</taxon>
        <taxon>Micromonosporales</taxon>
        <taxon>Micromonosporaceae</taxon>
        <taxon>Salinispora</taxon>
    </lineage>
</organism>
<evidence type="ECO:0000256" key="1">
    <source>
        <dbReference type="ARBA" id="ARBA00006484"/>
    </source>
</evidence>
<dbReference type="GO" id="GO:0016491">
    <property type="term" value="F:oxidoreductase activity"/>
    <property type="evidence" value="ECO:0007669"/>
    <property type="project" value="UniProtKB-KW"/>
</dbReference>
<accession>A8M7B2</accession>
<dbReference type="CDD" id="cd05233">
    <property type="entry name" value="SDR_c"/>
    <property type="match status" value="1"/>
</dbReference>
<keyword evidence="2" id="KW-0521">NADP</keyword>
<keyword evidence="3" id="KW-0560">Oxidoreductase</keyword>
<dbReference type="PANTHER" id="PTHR43618">
    <property type="entry name" value="7-ALPHA-HYDROXYSTEROID DEHYDROGENASE"/>
    <property type="match status" value="1"/>
</dbReference>
<dbReference type="AlphaFoldDB" id="A8M7B2"/>
<dbReference type="Gene3D" id="3.40.50.720">
    <property type="entry name" value="NAD(P)-binding Rossmann-like Domain"/>
    <property type="match status" value="1"/>
</dbReference>
<dbReference type="SUPFAM" id="SSF51735">
    <property type="entry name" value="NAD(P)-binding Rossmann-fold domains"/>
    <property type="match status" value="1"/>
</dbReference>
<protein>
    <submittedName>
        <fullName evidence="4">Short-chain dehydrogenase/reductase SDR</fullName>
    </submittedName>
</protein>
<dbReference type="PRINTS" id="PR00080">
    <property type="entry name" value="SDRFAMILY"/>
</dbReference>
<name>A8M7B2_SALAI</name>
<sequence length="247" mass="25440">MTGLAVVSGGGTGIGLAIAWSLVREHDVVLIGRRAEMLDRAAATLADQGAGTVRPVTADLCDPAAVLRAADEATTGGRQVDVLVNNAGGNFAPKPSDDLTETRDQYLVNLRGNVLPTVLLTKALLPALRRPGARIVTITSIAAFRGNASYGAAKAALHPWSAELAGQLAPDGITVNVVAPGYVGGTEFYRDRMTPEFHRARSRQAPLGRGGTPEDVAGLVAYLTGPDGGFVTGQIIQINGGALPGRG</sequence>
<reference evidence="4" key="1">
    <citation type="submission" date="2007-10" db="EMBL/GenBank/DDBJ databases">
        <title>Complete sequence of Salinispora arenicola CNS-205.</title>
        <authorList>
            <consortium name="US DOE Joint Genome Institute"/>
            <person name="Copeland A."/>
            <person name="Lucas S."/>
            <person name="Lapidus A."/>
            <person name="Barry K."/>
            <person name="Glavina del Rio T."/>
            <person name="Dalin E."/>
            <person name="Tice H."/>
            <person name="Pitluck S."/>
            <person name="Foster B."/>
            <person name="Schmutz J."/>
            <person name="Larimer F."/>
            <person name="Land M."/>
            <person name="Hauser L."/>
            <person name="Kyrpides N."/>
            <person name="Ivanova N."/>
            <person name="Jensen P.R."/>
            <person name="Moore B.S."/>
            <person name="Penn K."/>
            <person name="Jenkins C."/>
            <person name="Udwary D."/>
            <person name="Xiang L."/>
            <person name="Gontang E."/>
            <person name="Richardson P."/>
        </authorList>
    </citation>
    <scope>NUCLEOTIDE SEQUENCE [LARGE SCALE GENOMIC DNA]</scope>
    <source>
        <strain evidence="4">CNS-205</strain>
    </source>
</reference>
<dbReference type="KEGG" id="saq:Sare_2959"/>
<dbReference type="STRING" id="391037.Sare_2959"/>
<dbReference type="InterPro" id="IPR036291">
    <property type="entry name" value="NAD(P)-bd_dom_sf"/>
</dbReference>
<dbReference type="EMBL" id="CP000850">
    <property type="protein sequence ID" value="ABV98785.1"/>
    <property type="molecule type" value="Genomic_DNA"/>
</dbReference>
<proteinExistence type="inferred from homology"/>